<sequence length="148" mass="15166">MKLRTNAFATLSIAAVLVGSLSGCSGSSDEQTVDEACAIFLMSTSSLVNDESLTDSELEANPDAGLTTLKNNAAELVKSADETSNSTITPLAKDMASDFSAFVDEVVKNPDAFLDGSSDSLNALAEKVTESSAAVNDACGLGTDTNTN</sequence>
<proteinExistence type="predicted"/>
<dbReference type="Proteomes" id="UP000541033">
    <property type="component" value="Unassembled WGS sequence"/>
</dbReference>
<evidence type="ECO:0000313" key="2">
    <source>
        <dbReference type="Proteomes" id="UP000541033"/>
    </source>
</evidence>
<protein>
    <submittedName>
        <fullName evidence="1">Uncharacterized protein</fullName>
    </submittedName>
</protein>
<evidence type="ECO:0000313" key="1">
    <source>
        <dbReference type="EMBL" id="NIH53469.1"/>
    </source>
</evidence>
<keyword evidence="2" id="KW-1185">Reference proteome</keyword>
<dbReference type="EMBL" id="JAAMOX010000001">
    <property type="protein sequence ID" value="NIH53469.1"/>
    <property type="molecule type" value="Genomic_DNA"/>
</dbReference>
<name>A0A7X5TTG3_9MICO</name>
<reference evidence="1 2" key="1">
    <citation type="submission" date="2020-02" db="EMBL/GenBank/DDBJ databases">
        <title>Sequencing the genomes of 1000 actinobacteria strains.</title>
        <authorList>
            <person name="Klenk H.-P."/>
        </authorList>
    </citation>
    <scope>NUCLEOTIDE SEQUENCE [LARGE SCALE GENOMIC DNA]</scope>
    <source>
        <strain evidence="1 2">DSM 27960</strain>
    </source>
</reference>
<accession>A0A7X5TTG3</accession>
<dbReference type="AlphaFoldDB" id="A0A7X5TTG3"/>
<organism evidence="1 2">
    <name type="scientific">Lysinibacter cavernae</name>
    <dbReference type="NCBI Taxonomy" id="1640652"/>
    <lineage>
        <taxon>Bacteria</taxon>
        <taxon>Bacillati</taxon>
        <taxon>Actinomycetota</taxon>
        <taxon>Actinomycetes</taxon>
        <taxon>Micrococcales</taxon>
        <taxon>Microbacteriaceae</taxon>
        <taxon>Lysinibacter</taxon>
    </lineage>
</organism>
<dbReference type="PROSITE" id="PS51257">
    <property type="entry name" value="PROKAR_LIPOPROTEIN"/>
    <property type="match status" value="1"/>
</dbReference>
<gene>
    <name evidence="1" type="ORF">FHX76_001337</name>
</gene>
<comment type="caution">
    <text evidence="1">The sequence shown here is derived from an EMBL/GenBank/DDBJ whole genome shotgun (WGS) entry which is preliminary data.</text>
</comment>
<dbReference type="RefSeq" id="WP_167149100.1">
    <property type="nucleotide sequence ID" value="NZ_JAAMOX010000001.1"/>
</dbReference>